<evidence type="ECO:0000313" key="3">
    <source>
        <dbReference type="Proteomes" id="UP000654913"/>
    </source>
</evidence>
<dbReference type="RefSeq" id="XP_041551664.1">
    <property type="nucleotide sequence ID" value="XM_041698483.1"/>
</dbReference>
<sequence>MAEITRDRAREIISEINSQSGGFLGDNPREKALGDVLGAHVLGAAAKARTSDTRFFYELIQNADDCSYDWANSQKETPSLRFDFEPGRILVQSNEDGFEESHVRALCSAGKRTKTEQIGEKGIGFKSLFHVAWKVQIQSGPFCFSLQHREGQNGLGMISPINEEHELLPGPVRTQITLFLIDSEQYQTLGDKFLDFPTTMTAFLRKVTTVTVGHRGTRSTFSRVSTIDKLSVKLEQGSETLRSEEFFLFKKEVPILPVRESRRLADSAEMTLAFPLSSRLPPAVPFVNAYLPLAEAGKGLKFLMQSDFVVQDNREDLADSRWNDYLLGELPQVFYAALRTLSSMQQFEYSWPQFLPADELKHPQWARFHESVKKDLKHLRIFKTVKTTLKTLEEVRFLLPEHCDSKGDPLFSDSEDNTYLSTQYSEYYEVLKAFGLLPISSHQLLHRLRLHLAGIPFGKAISGQHFGDNWYIRVASLVISWIDSPLDSFAKEVEALRLVPVYQKSLFEPTKTLELLKSPKKTDIYFPHDTCRNLIPDSILDTVSVSNAANGIQKQLFTRLGVKCARQSFVIQRIYALNESFFGPGVSQSVQNLRYMFFATSDGSVIDTERIFLYDDAGKALVKPSSHNPTDIYFKTADLYDMSGIHRLIQLYNTTAHRLPSLRVCFLHPNYTTDFQSDTAWTSWLEQTCSIRRAPRLETSDLPGQPSDILRHIVECVPENLIGVLIMHWDTYEKELANASPATISYIKASVVPTECGKMPLEKSFLGRPGMTEMWSDAYLKDKFPFLSIPPTLPKDNRASWKFLSRFGVTTTLTAEYLLESLSRLSQVSPREHAKSGFFKLYDILADDLFPELWDRVSRLDLVYIPKPGGHDKLVRITDCIWDGPKWSTNDYFQCGEYIHIPDEDTWCAPDECVWSASPFKKWQYGIRHIYSGLETLFLYRLGIYSPYLLDYIDEITSAASGDKTTGQISVLIQELSGFNPTAKDLERLQLVKFLPVRHGDTGITYISVDEPFLIADDERFEIDSQVPVLDMTPLEICRSRAFIAAMGLESRYVSRQITELTFPVDDAEESADLTHTLREKAGFLYRCTIHYGSPKERAEQLFSEATVYTATGFRRHFSLDDNLSAEVRHEGRVHVSLPYRWLRIYVPRDPKQRAICYAAELPRALVRLLEICDRAACDAFATVLREPVDILDNILTEKGVIQLSTTQPKHEGLALPFRFGEEVGFGKQLANSASSSGCVKLTRKYSPIRLNATRGYLEKQDSPSLHLTTLTRKYSTAADAENLDTTSLKFGCLLLNENRDGAAIDVAMDLAAQSFEPSWMGLLLGRSEINDHITIPHSAFEVAVRNEVCGHDITKRILEYVRFSGQAFVITDTLLEAAAKNEGCGLQIMPILLEYAKDHNSDVTIITEAVLKAAVEDTESGDSLVSLLEQQNTNVAITEDVVIAAAENEYHGYQMMEQLLKYDSHIPVSPAVLAAAAGNMQQALDITKLLLKHIGDSTPITEGVIISAIHNYIDGSDMLNLFRQHQGDCLNVTENILIAAIESDDCHEILKLLDLYQDPPITTAVIEAGARNGDCEEEVLDCILALKGSDIQVTEEAMLGAIYDSKKVELLVKYQGRLTEGVLISAASDVDRPLTRAMLDLVLAHSVRITESVLVAAAGNPGHGITVVPLLLECDKEIRISETIIHAAVTNPGSYADGVLQVLWDRQPDVYITEETIIAAASTDTSSVLRLLELINKSPPISPVHIGEHLLKALSGNRTCGAKALRLLLNDQTRKKEPIPVTKQALINAAGNSGCGFEVMLLFLNHGIRLFENQMAEEVLISAAGNSLWGLEILALLVDRNYSFGHSIKAINAAEENIWAGEEFLAFLARYMRPDDCAGGCYPSDEGSTFSGDTEVEGPDVPENTDSSEDGSEEVYETADDE</sequence>
<dbReference type="SUPFAM" id="SSF55874">
    <property type="entry name" value="ATPase domain of HSP90 chaperone/DNA topoisomerase II/histidine kinase"/>
    <property type="match status" value="1"/>
</dbReference>
<dbReference type="PANTHER" id="PTHR32387:SF0">
    <property type="entry name" value="PROTEIN NO VEIN"/>
    <property type="match status" value="1"/>
</dbReference>
<dbReference type="PANTHER" id="PTHR32387">
    <property type="entry name" value="WU:FJ29H11"/>
    <property type="match status" value="1"/>
</dbReference>
<dbReference type="OrthoDB" id="1262810at2759"/>
<keyword evidence="3" id="KW-1185">Reference proteome</keyword>
<dbReference type="Pfam" id="PF23397">
    <property type="entry name" value="DUF7104"/>
    <property type="match status" value="5"/>
</dbReference>
<protein>
    <submittedName>
        <fullName evidence="2">Uncharacterized protein</fullName>
    </submittedName>
</protein>
<dbReference type="NCBIfam" id="NF047352">
    <property type="entry name" value="P_loop_sacsin"/>
    <property type="match status" value="1"/>
</dbReference>
<name>A0A7R7XDU7_9EURO</name>
<feature type="region of interest" description="Disordered" evidence="1">
    <location>
        <begin position="1883"/>
        <end position="1923"/>
    </location>
</feature>
<dbReference type="InterPro" id="IPR052957">
    <property type="entry name" value="Auxin_embryo_med"/>
</dbReference>
<dbReference type="InterPro" id="IPR036890">
    <property type="entry name" value="HATPase_C_sf"/>
</dbReference>
<dbReference type="EMBL" id="AP024443">
    <property type="protein sequence ID" value="BCS19470.1"/>
    <property type="molecule type" value="Genomic_DNA"/>
</dbReference>
<dbReference type="GeneID" id="64969475"/>
<reference evidence="2" key="2">
    <citation type="submission" date="2021-02" db="EMBL/GenBank/DDBJ databases">
        <title>Aspergillus puulaauensis MK2 genome sequence.</title>
        <authorList>
            <person name="Futagami T."/>
            <person name="Mori K."/>
            <person name="Kadooka C."/>
            <person name="Tanaka T."/>
        </authorList>
    </citation>
    <scope>NUCLEOTIDE SEQUENCE</scope>
    <source>
        <strain evidence="2">MK2</strain>
    </source>
</reference>
<proteinExistence type="predicted"/>
<reference evidence="2" key="1">
    <citation type="submission" date="2021-01" db="EMBL/GenBank/DDBJ databases">
        <authorList>
            <consortium name="Aspergillus puulaauensis MK2 genome sequencing consortium"/>
            <person name="Kazuki M."/>
            <person name="Futagami T."/>
        </authorList>
    </citation>
    <scope>NUCLEOTIDE SEQUENCE</scope>
    <source>
        <strain evidence="2">MK2</strain>
    </source>
</reference>
<dbReference type="InterPro" id="IPR055530">
    <property type="entry name" value="DUF7104"/>
</dbReference>
<organism evidence="2 3">
    <name type="scientific">Aspergillus puulaauensis</name>
    <dbReference type="NCBI Taxonomy" id="1220207"/>
    <lineage>
        <taxon>Eukaryota</taxon>
        <taxon>Fungi</taxon>
        <taxon>Dikarya</taxon>
        <taxon>Ascomycota</taxon>
        <taxon>Pezizomycotina</taxon>
        <taxon>Eurotiomycetes</taxon>
        <taxon>Eurotiomycetidae</taxon>
        <taxon>Eurotiales</taxon>
        <taxon>Aspergillaceae</taxon>
        <taxon>Aspergillus</taxon>
    </lineage>
</organism>
<dbReference type="Proteomes" id="UP000654913">
    <property type="component" value="Chromosome 1"/>
</dbReference>
<evidence type="ECO:0000256" key="1">
    <source>
        <dbReference type="SAM" id="MobiDB-lite"/>
    </source>
</evidence>
<gene>
    <name evidence="2" type="ORF">APUU_12298S</name>
</gene>
<evidence type="ECO:0000313" key="2">
    <source>
        <dbReference type="EMBL" id="BCS19470.1"/>
    </source>
</evidence>
<dbReference type="Gene3D" id="3.30.565.10">
    <property type="entry name" value="Histidine kinase-like ATPase, C-terminal domain"/>
    <property type="match status" value="1"/>
</dbReference>
<feature type="compositionally biased region" description="Acidic residues" evidence="1">
    <location>
        <begin position="1907"/>
        <end position="1923"/>
    </location>
</feature>
<accession>A0A7R7XDU7</accession>
<dbReference type="KEGG" id="apuu:APUU_12298S"/>